<keyword evidence="3" id="KW-1185">Reference proteome</keyword>
<evidence type="ECO:0000313" key="3">
    <source>
        <dbReference type="Proteomes" id="UP000094569"/>
    </source>
</evidence>
<protein>
    <submittedName>
        <fullName evidence="2">Uncharacterized protein</fullName>
    </submittedName>
</protein>
<dbReference type="AlphaFoldDB" id="A0A1E3BCV4"/>
<dbReference type="STRING" id="573508.A0A1E3BCV4"/>
<dbReference type="OrthoDB" id="4232626at2759"/>
<dbReference type="VEuPathDB" id="FungiDB:SI65_05417"/>
<gene>
    <name evidence="2" type="ORF">SI65_05417</name>
</gene>
<evidence type="ECO:0000256" key="1">
    <source>
        <dbReference type="SAM" id="MobiDB-lite"/>
    </source>
</evidence>
<feature type="compositionally biased region" description="Polar residues" evidence="1">
    <location>
        <begin position="12"/>
        <end position="31"/>
    </location>
</feature>
<sequence>MTYSPSEIGDVSQFQPPDPWNNTSDYARTPGNFNRISTPSCCSPEYVPDDSHPTLQQSQTDQLIFLPFADWAEGRVYNEQPPIYIHYWVDWKVTLNGRTVAQVTEPDLVIRPSEFWQHSLRDAADKIKNRKVDHTRWVRLDDTSIVASVRDRSQQDLHQQFERTNIRWTVIEKQLLMWSNLSRLGKQIKLQISINYIEDSNATLSRSGEKRASTSVTRRMLAERDTQIDAENVSGQASAWRDVFRKLRCPGPPCRNKNGYCFQDPIGKKHYKLLTYHVKRLARLVEKGHICETHEDMPVDIRDELYTEEQQWHERQLKISKSSQTQASSLPININFLPHSSLGIVETLLIPDLPLDAAVKEYSRWQQSRVDSETLKDNIEKARDIALTNGFDLKQIHEDKDPEFCIKHGVKVGVARRFVNDIRDWAEQL</sequence>
<proteinExistence type="predicted"/>
<comment type="caution">
    <text evidence="2">The sequence shown here is derived from an EMBL/GenBank/DDBJ whole genome shotgun (WGS) entry which is preliminary data.</text>
</comment>
<organism evidence="2 3">
    <name type="scientific">Aspergillus cristatus</name>
    <name type="common">Chinese Fuzhuan brick tea-fermentation fungus</name>
    <name type="synonym">Eurotium cristatum</name>
    <dbReference type="NCBI Taxonomy" id="573508"/>
    <lineage>
        <taxon>Eukaryota</taxon>
        <taxon>Fungi</taxon>
        <taxon>Dikarya</taxon>
        <taxon>Ascomycota</taxon>
        <taxon>Pezizomycotina</taxon>
        <taxon>Eurotiomycetes</taxon>
        <taxon>Eurotiomycetidae</taxon>
        <taxon>Eurotiales</taxon>
        <taxon>Aspergillaceae</taxon>
        <taxon>Aspergillus</taxon>
        <taxon>Aspergillus subgen. Aspergillus</taxon>
    </lineage>
</organism>
<evidence type="ECO:0000313" key="2">
    <source>
        <dbReference type="EMBL" id="ODM18800.1"/>
    </source>
</evidence>
<dbReference type="EMBL" id="JXNT01000005">
    <property type="protein sequence ID" value="ODM18800.1"/>
    <property type="molecule type" value="Genomic_DNA"/>
</dbReference>
<feature type="region of interest" description="Disordered" evidence="1">
    <location>
        <begin position="1"/>
        <end position="31"/>
    </location>
</feature>
<accession>A0A1E3BCV4</accession>
<name>A0A1E3BCV4_ASPCR</name>
<dbReference type="Proteomes" id="UP000094569">
    <property type="component" value="Unassembled WGS sequence"/>
</dbReference>
<reference evidence="2 3" key="1">
    <citation type="journal article" date="2016" name="BMC Genomics">
        <title>Comparative genomic and transcriptomic analyses of the Fuzhuan brick tea-fermentation fungus Aspergillus cristatus.</title>
        <authorList>
            <person name="Ge Y."/>
            <person name="Wang Y."/>
            <person name="Liu Y."/>
            <person name="Tan Y."/>
            <person name="Ren X."/>
            <person name="Zhang X."/>
            <person name="Hyde K.D."/>
            <person name="Liu Y."/>
            <person name="Liu Z."/>
        </authorList>
    </citation>
    <scope>NUCLEOTIDE SEQUENCE [LARGE SCALE GENOMIC DNA]</scope>
    <source>
        <strain evidence="2 3">GZAAS20.1005</strain>
    </source>
</reference>